<dbReference type="PROSITE" id="PS50894">
    <property type="entry name" value="HPT"/>
    <property type="match status" value="1"/>
</dbReference>
<keyword evidence="2" id="KW-0597">Phosphoprotein</keyword>
<evidence type="ECO:0000313" key="4">
    <source>
        <dbReference type="EMBL" id="RXF72026.1"/>
    </source>
</evidence>
<keyword evidence="1" id="KW-0902">Two-component regulatory system</keyword>
<dbReference type="GO" id="GO:0000160">
    <property type="term" value="P:phosphorelay signal transduction system"/>
    <property type="evidence" value="ECO:0007669"/>
    <property type="project" value="UniProtKB-KW"/>
</dbReference>
<organism evidence="4 5">
    <name type="scientific">Hansschlegelia zhihuaiae</name>
    <dbReference type="NCBI Taxonomy" id="405005"/>
    <lineage>
        <taxon>Bacteria</taxon>
        <taxon>Pseudomonadati</taxon>
        <taxon>Pseudomonadota</taxon>
        <taxon>Alphaproteobacteria</taxon>
        <taxon>Hyphomicrobiales</taxon>
        <taxon>Methylopilaceae</taxon>
        <taxon>Hansschlegelia</taxon>
    </lineage>
</organism>
<dbReference type="InterPro" id="IPR008207">
    <property type="entry name" value="Sig_transdc_His_kin_Hpt_dom"/>
</dbReference>
<comment type="caution">
    <text evidence="4">The sequence shown here is derived from an EMBL/GenBank/DDBJ whole genome shotgun (WGS) entry which is preliminary data.</text>
</comment>
<dbReference type="RefSeq" id="WP_128778193.1">
    <property type="nucleotide sequence ID" value="NZ_RYFI01000014.1"/>
</dbReference>
<dbReference type="Gene3D" id="1.20.120.160">
    <property type="entry name" value="HPT domain"/>
    <property type="match status" value="1"/>
</dbReference>
<dbReference type="Proteomes" id="UP000289708">
    <property type="component" value="Unassembled WGS sequence"/>
</dbReference>
<name>A0A4Q0MGF8_9HYPH</name>
<dbReference type="EMBL" id="RYFI01000014">
    <property type="protein sequence ID" value="RXF72026.1"/>
    <property type="molecule type" value="Genomic_DNA"/>
</dbReference>
<evidence type="ECO:0000256" key="1">
    <source>
        <dbReference type="ARBA" id="ARBA00023012"/>
    </source>
</evidence>
<protein>
    <recommendedName>
        <fullName evidence="3">HPt domain-containing protein</fullName>
    </recommendedName>
</protein>
<gene>
    <name evidence="4" type="ORF">EK403_14490</name>
</gene>
<evidence type="ECO:0000313" key="5">
    <source>
        <dbReference type="Proteomes" id="UP000289708"/>
    </source>
</evidence>
<evidence type="ECO:0000259" key="3">
    <source>
        <dbReference type="PROSITE" id="PS50894"/>
    </source>
</evidence>
<proteinExistence type="predicted"/>
<feature type="modified residue" description="Phosphohistidine" evidence="2">
    <location>
        <position position="103"/>
    </location>
</feature>
<dbReference type="AlphaFoldDB" id="A0A4Q0MGF8"/>
<dbReference type="Pfam" id="PF01627">
    <property type="entry name" value="Hpt"/>
    <property type="match status" value="1"/>
</dbReference>
<dbReference type="OrthoDB" id="9786548at2"/>
<sequence>MREPPVGQVPTADPGFDVPADVYADHVVLRPPNRLKARAVRHVDPKDSSEVDPVRRAEHALDLLSHEFDLWMNAEIDALEAARLATAKRRDAGSLADLYRAAHDLRGQAATFGFPLAGEIADGLCDLMDALGDRPPPQPLVDHHVEAIRAIVREGARDRDHPLGAALAAGLAEMRDAIAPRIDGQ</sequence>
<feature type="domain" description="HPt" evidence="3">
    <location>
        <begin position="57"/>
        <end position="166"/>
    </location>
</feature>
<evidence type="ECO:0000256" key="2">
    <source>
        <dbReference type="PROSITE-ProRule" id="PRU00110"/>
    </source>
</evidence>
<reference evidence="4 5" key="1">
    <citation type="submission" date="2018-12" db="EMBL/GenBank/DDBJ databases">
        <title>bacterium Hansschlegelia zhihuaiae S113.</title>
        <authorList>
            <person name="He J."/>
        </authorList>
    </citation>
    <scope>NUCLEOTIDE SEQUENCE [LARGE SCALE GENOMIC DNA]</scope>
    <source>
        <strain evidence="4 5">S 113</strain>
    </source>
</reference>
<dbReference type="SUPFAM" id="SSF47226">
    <property type="entry name" value="Histidine-containing phosphotransfer domain, HPT domain"/>
    <property type="match status" value="1"/>
</dbReference>
<dbReference type="InterPro" id="IPR036641">
    <property type="entry name" value="HPT_dom_sf"/>
</dbReference>
<accession>A0A4Q0MGF8</accession>
<keyword evidence="5" id="KW-1185">Reference proteome</keyword>
<dbReference type="GO" id="GO:0004672">
    <property type="term" value="F:protein kinase activity"/>
    <property type="evidence" value="ECO:0007669"/>
    <property type="project" value="UniProtKB-ARBA"/>
</dbReference>